<dbReference type="PANTHER" id="PTHR43798">
    <property type="entry name" value="MONOACYLGLYCEROL LIPASE"/>
    <property type="match status" value="1"/>
</dbReference>
<dbReference type="InterPro" id="IPR029058">
    <property type="entry name" value="AB_hydrolase_fold"/>
</dbReference>
<reference evidence="3" key="1">
    <citation type="journal article" date="2019" name="Int. J. Syst. Evol. Microbiol.">
        <title>The Global Catalogue of Microorganisms (GCM) 10K type strain sequencing project: providing services to taxonomists for standard genome sequencing and annotation.</title>
        <authorList>
            <consortium name="The Broad Institute Genomics Platform"/>
            <consortium name="The Broad Institute Genome Sequencing Center for Infectious Disease"/>
            <person name="Wu L."/>
            <person name="Ma J."/>
        </authorList>
    </citation>
    <scope>NUCLEOTIDE SEQUENCE [LARGE SCALE GENOMIC DNA]</scope>
    <source>
        <strain evidence="3">JCM 4788</strain>
    </source>
</reference>
<evidence type="ECO:0000313" key="2">
    <source>
        <dbReference type="EMBL" id="GAA0393104.1"/>
    </source>
</evidence>
<sequence>MPTTTTTTTHHDVTVTYDITSPTPTAPGLVLIHGTGADRTQWAPLTARLSDRFTVVAPDLSGSGGTTDPGGPLTVADLADEVIAAADHAGLERFHLAGHSLGAAVAAHLAGTRPGRVRSLALHAGWAYTDTRMAAEFRYWLELLRTDAAHGTDLFVRMVPLMAFGPRYWERTDEAAHEALVRTLAGVISQTAAARQTETDLGVDLRPLLGRITAPTLVLASAHDRLIDAVQQDALLTGIADARYAEIDAGHGAPGEDPEGFAAKLAAFLDERAEAETEVAAV</sequence>
<keyword evidence="2" id="KW-0378">Hydrolase</keyword>
<comment type="caution">
    <text evidence="2">The sequence shown here is derived from an EMBL/GenBank/DDBJ whole genome shotgun (WGS) entry which is preliminary data.</text>
</comment>
<dbReference type="PANTHER" id="PTHR43798:SF33">
    <property type="entry name" value="HYDROLASE, PUTATIVE (AFU_ORTHOLOGUE AFUA_2G14860)-RELATED"/>
    <property type="match status" value="1"/>
</dbReference>
<evidence type="ECO:0000313" key="3">
    <source>
        <dbReference type="Proteomes" id="UP001500879"/>
    </source>
</evidence>
<dbReference type="PRINTS" id="PR00111">
    <property type="entry name" value="ABHYDROLASE"/>
</dbReference>
<keyword evidence="3" id="KW-1185">Reference proteome</keyword>
<dbReference type="Proteomes" id="UP001500879">
    <property type="component" value="Unassembled WGS sequence"/>
</dbReference>
<feature type="domain" description="AB hydrolase-1" evidence="1">
    <location>
        <begin position="29"/>
        <end position="256"/>
    </location>
</feature>
<dbReference type="RefSeq" id="WP_344020700.1">
    <property type="nucleotide sequence ID" value="NZ_BAAABX010000010.1"/>
</dbReference>
<accession>A0ABP3I7C0</accession>
<dbReference type="SUPFAM" id="SSF53474">
    <property type="entry name" value="alpha/beta-Hydrolases"/>
    <property type="match status" value="1"/>
</dbReference>
<name>A0ABP3I7C0_9ACTN</name>
<protein>
    <submittedName>
        <fullName evidence="2">Alpha/beta hydrolase</fullName>
    </submittedName>
</protein>
<gene>
    <name evidence="2" type="ORF">GCM10010357_12370</name>
</gene>
<dbReference type="GO" id="GO:0016787">
    <property type="term" value="F:hydrolase activity"/>
    <property type="evidence" value="ECO:0007669"/>
    <property type="project" value="UniProtKB-KW"/>
</dbReference>
<evidence type="ECO:0000259" key="1">
    <source>
        <dbReference type="Pfam" id="PF00561"/>
    </source>
</evidence>
<dbReference type="EMBL" id="BAAABX010000010">
    <property type="protein sequence ID" value="GAA0393104.1"/>
    <property type="molecule type" value="Genomic_DNA"/>
</dbReference>
<dbReference type="Gene3D" id="3.40.50.1820">
    <property type="entry name" value="alpha/beta hydrolase"/>
    <property type="match status" value="1"/>
</dbReference>
<dbReference type="InterPro" id="IPR050266">
    <property type="entry name" value="AB_hydrolase_sf"/>
</dbReference>
<organism evidence="2 3">
    <name type="scientific">Streptomyces luteireticuli</name>
    <dbReference type="NCBI Taxonomy" id="173858"/>
    <lineage>
        <taxon>Bacteria</taxon>
        <taxon>Bacillati</taxon>
        <taxon>Actinomycetota</taxon>
        <taxon>Actinomycetes</taxon>
        <taxon>Kitasatosporales</taxon>
        <taxon>Streptomycetaceae</taxon>
        <taxon>Streptomyces</taxon>
    </lineage>
</organism>
<dbReference type="InterPro" id="IPR000073">
    <property type="entry name" value="AB_hydrolase_1"/>
</dbReference>
<proteinExistence type="predicted"/>
<dbReference type="Pfam" id="PF00561">
    <property type="entry name" value="Abhydrolase_1"/>
    <property type="match status" value="1"/>
</dbReference>